<dbReference type="EMBL" id="CP009245">
    <property type="protein sequence ID" value="APT83814.1"/>
    <property type="molecule type" value="Genomic_DNA"/>
</dbReference>
<dbReference type="InterPro" id="IPR019660">
    <property type="entry name" value="Put_sensory_transdc_reg_YbjN"/>
</dbReference>
<dbReference type="AlphaFoldDB" id="A0A1L7CDB7"/>
<name>A0A1L7CDB7_9CORY</name>
<evidence type="ECO:0000313" key="1">
    <source>
        <dbReference type="EMBL" id="APT83814.1"/>
    </source>
</evidence>
<organism evidence="1 2">
    <name type="scientific">Corynebacterium aquilae DSM 44791</name>
    <dbReference type="NCBI Taxonomy" id="1431546"/>
    <lineage>
        <taxon>Bacteria</taxon>
        <taxon>Bacillati</taxon>
        <taxon>Actinomycetota</taxon>
        <taxon>Actinomycetes</taxon>
        <taxon>Mycobacteriales</taxon>
        <taxon>Corynebacteriaceae</taxon>
        <taxon>Corynebacterium</taxon>
    </lineage>
</organism>
<dbReference type="RefSeq" id="WP_075724287.1">
    <property type="nucleotide sequence ID" value="NZ_CP009245.1"/>
</dbReference>
<dbReference type="OrthoDB" id="9815791at2"/>
<dbReference type="Pfam" id="PF10722">
    <property type="entry name" value="YbjN"/>
    <property type="match status" value="1"/>
</dbReference>
<sequence>MDNDTAVSPMIHQRLAALKGCADEGDYVAFTVEGQEMYARFDDQADTVTVWGFWDRPLTPADMPLAKAMANRINTGELAPRVSLYTSKAGVKHLLCDMAVSTAVGITDDQLDVFLHNIGSATAAAVAFFDETYRTEMGGTTVTATEQESE</sequence>
<gene>
    <name evidence="1" type="ORF">CAQU_00480</name>
</gene>
<evidence type="ECO:0000313" key="2">
    <source>
        <dbReference type="Proteomes" id="UP000185478"/>
    </source>
</evidence>
<dbReference type="Proteomes" id="UP000185478">
    <property type="component" value="Chromosome"/>
</dbReference>
<accession>A0A1L7CDB7</accession>
<proteinExistence type="predicted"/>
<reference evidence="1 2" key="1">
    <citation type="submission" date="2014-08" db="EMBL/GenBank/DDBJ databases">
        <title>Complete genome sequence of Corynebacterium aquilae S-613T(T) (=DSM 44791(T)), isolated from the choana of a healthy golden eagle.</title>
        <authorList>
            <person name="Ruckert C."/>
            <person name="Albersmeier A."/>
            <person name="Winkler A."/>
            <person name="Kalinowski J."/>
        </authorList>
    </citation>
    <scope>NUCLEOTIDE SEQUENCE [LARGE SCALE GENOMIC DNA]</scope>
    <source>
        <strain evidence="1 2">S-613</strain>
    </source>
</reference>
<keyword evidence="2" id="KW-1185">Reference proteome</keyword>
<protein>
    <submittedName>
        <fullName evidence="1">Uncharacterized protein</fullName>
    </submittedName>
</protein>
<dbReference type="KEGG" id="caqu:CAQU_00480"/>